<feature type="domain" description="ABC transporter substrate-binding protein PnrA-like" evidence="8">
    <location>
        <begin position="47"/>
        <end position="359"/>
    </location>
</feature>
<comment type="similarity">
    <text evidence="2">Belongs to the BMP lipoprotein family.</text>
</comment>
<feature type="signal peptide" evidence="7">
    <location>
        <begin position="1"/>
        <end position="23"/>
    </location>
</feature>
<dbReference type="Gene3D" id="3.40.50.2300">
    <property type="match status" value="2"/>
</dbReference>
<keyword evidence="10" id="KW-1185">Reference proteome</keyword>
<evidence type="ECO:0000313" key="9">
    <source>
        <dbReference type="EMBL" id="GAP14959.1"/>
    </source>
</evidence>
<dbReference type="SUPFAM" id="SSF53822">
    <property type="entry name" value="Periplasmic binding protein-like I"/>
    <property type="match status" value="1"/>
</dbReference>
<reference evidence="9" key="1">
    <citation type="submission" date="2015-07" db="EMBL/GenBank/DDBJ databases">
        <title>Draft Genome Sequences of Anaerolinea thermolimosa IMO-1, Bellilinea caldifistulae GOMI-1, Leptolinea tardivitalis YMTK-2, Levilinea saccharolytica KIBI-1,Longilinea arvoryzae KOME-1, Previously Described as Members of the Anaerolineaceae (Chloroflexi).</title>
        <authorList>
            <person name="Sekiguchi Y."/>
            <person name="Ohashi A."/>
            <person name="Matsuura N."/>
            <person name="Tourlousse M.D."/>
        </authorList>
    </citation>
    <scope>NUCLEOTIDE SEQUENCE [LARGE SCALE GENOMIC DNA]</scope>
    <source>
        <strain evidence="9">KOME-1</strain>
    </source>
</reference>
<dbReference type="GO" id="GO:0005886">
    <property type="term" value="C:plasma membrane"/>
    <property type="evidence" value="ECO:0007669"/>
    <property type="project" value="UniProtKB-SubCell"/>
</dbReference>
<name>A0A0S7BB30_9CHLR</name>
<accession>A0A0S7BB30</accession>
<dbReference type="PANTHER" id="PTHR34296">
    <property type="entry name" value="TRANSCRIPTIONAL ACTIVATOR PROTEIN MED"/>
    <property type="match status" value="1"/>
</dbReference>
<dbReference type="RefSeq" id="WP_083522573.1">
    <property type="nucleotide sequence ID" value="NZ_DF967972.1"/>
</dbReference>
<evidence type="ECO:0000256" key="4">
    <source>
        <dbReference type="ARBA" id="ARBA00022729"/>
    </source>
</evidence>
<dbReference type="STRING" id="360412.LARV_02739"/>
<keyword evidence="6 9" id="KW-0449">Lipoprotein</keyword>
<evidence type="ECO:0000256" key="2">
    <source>
        <dbReference type="ARBA" id="ARBA00008610"/>
    </source>
</evidence>
<organism evidence="9">
    <name type="scientific">Longilinea arvoryzae</name>
    <dbReference type="NCBI Taxonomy" id="360412"/>
    <lineage>
        <taxon>Bacteria</taxon>
        <taxon>Bacillati</taxon>
        <taxon>Chloroflexota</taxon>
        <taxon>Anaerolineae</taxon>
        <taxon>Anaerolineales</taxon>
        <taxon>Anaerolineaceae</taxon>
        <taxon>Longilinea</taxon>
    </lineage>
</organism>
<evidence type="ECO:0000256" key="5">
    <source>
        <dbReference type="ARBA" id="ARBA00023136"/>
    </source>
</evidence>
<keyword evidence="3" id="KW-1003">Cell membrane</keyword>
<proteinExistence type="inferred from homology"/>
<evidence type="ECO:0000256" key="6">
    <source>
        <dbReference type="ARBA" id="ARBA00023288"/>
    </source>
</evidence>
<dbReference type="Pfam" id="PF02608">
    <property type="entry name" value="Bmp"/>
    <property type="match status" value="1"/>
</dbReference>
<feature type="chain" id="PRO_5006632863" evidence="7">
    <location>
        <begin position="24"/>
        <end position="389"/>
    </location>
</feature>
<keyword evidence="5" id="KW-0472">Membrane</keyword>
<protein>
    <submittedName>
        <fullName evidence="9">Uncharacterized ABC-type transport system, periplasmic component/surface lipoprotein</fullName>
    </submittedName>
</protein>
<evidence type="ECO:0000256" key="1">
    <source>
        <dbReference type="ARBA" id="ARBA00004193"/>
    </source>
</evidence>
<evidence type="ECO:0000259" key="8">
    <source>
        <dbReference type="Pfam" id="PF02608"/>
    </source>
</evidence>
<dbReference type="OrthoDB" id="9769871at2"/>
<sequence>MMKNKPVYLLVILVMLAASILTACGGNATPESLNISSEIANLDDGVTRIVLLINGNLGDMSFFDSANAGMQKFQTDHPEVEVKVVEMGVDTSVWEPTLRQTANEANDLIIVGTTDMREPLQRLIRTGKYPDRKFIIFDTEIEDNAAANYPQVHSIMFKQNEGGYLAGVVAALMSIETGAQKTGFIGGMRIDVINDFGYGFMQGVEKVNADYSSQILAYNSYIGDFFNSPKGKSLADTMYTEGQVSILFAAASQAGLGSLDSAKNLDKYIIGVDTDQYDYFKSTDPDKASHIVTSVLKRVDLALYEACDAFLKNTLTYGDLAVMGLKDGKVGIVDNDNYKTIVPEADRTYVQGLIDQIISGDLEIKSGLKRFTPVADLNALFDKLDPTKQ</sequence>
<evidence type="ECO:0000256" key="7">
    <source>
        <dbReference type="SAM" id="SignalP"/>
    </source>
</evidence>
<dbReference type="InterPro" id="IPR028082">
    <property type="entry name" value="Peripla_BP_I"/>
</dbReference>
<evidence type="ECO:0000256" key="3">
    <source>
        <dbReference type="ARBA" id="ARBA00022475"/>
    </source>
</evidence>
<dbReference type="InterPro" id="IPR003760">
    <property type="entry name" value="PnrA-like"/>
</dbReference>
<dbReference type="EMBL" id="DF967972">
    <property type="protein sequence ID" value="GAP14959.1"/>
    <property type="molecule type" value="Genomic_DNA"/>
</dbReference>
<dbReference type="AlphaFoldDB" id="A0A0S7BB30"/>
<evidence type="ECO:0000313" key="10">
    <source>
        <dbReference type="Proteomes" id="UP000055060"/>
    </source>
</evidence>
<comment type="subcellular location">
    <subcellularLocation>
        <location evidence="1">Cell membrane</location>
        <topology evidence="1">Lipid-anchor</topology>
    </subcellularLocation>
</comment>
<keyword evidence="4 7" id="KW-0732">Signal</keyword>
<dbReference type="PROSITE" id="PS51257">
    <property type="entry name" value="PROKAR_LIPOPROTEIN"/>
    <property type="match status" value="1"/>
</dbReference>
<dbReference type="PANTHER" id="PTHR34296:SF2">
    <property type="entry name" value="ABC TRANSPORTER GUANOSINE-BINDING PROTEIN NUPN"/>
    <property type="match status" value="1"/>
</dbReference>
<gene>
    <name evidence="9" type="ORF">LARV_02739</name>
</gene>
<dbReference type="Proteomes" id="UP000055060">
    <property type="component" value="Unassembled WGS sequence"/>
</dbReference>
<dbReference type="InterPro" id="IPR050957">
    <property type="entry name" value="BMP_lipoprotein"/>
</dbReference>